<dbReference type="PANTHER" id="PTHR21131">
    <property type="entry name" value="SERINE-TYPE ENDOPEPTIDASE INHIBITOR"/>
    <property type="match status" value="1"/>
</dbReference>
<dbReference type="Gene3D" id="3.30.60.30">
    <property type="match status" value="1"/>
</dbReference>
<gene>
    <name evidence="5" type="ORF">HYW89_03615</name>
</gene>
<dbReference type="EMBL" id="CP066690">
    <property type="protein sequence ID" value="QQG45769.1"/>
    <property type="molecule type" value="Genomic_DNA"/>
</dbReference>
<feature type="coiled-coil region" evidence="3">
    <location>
        <begin position="87"/>
        <end position="121"/>
    </location>
</feature>
<evidence type="ECO:0000259" key="4">
    <source>
        <dbReference type="PROSITE" id="PS51465"/>
    </source>
</evidence>
<dbReference type="SUPFAM" id="SSF49503">
    <property type="entry name" value="Cupredoxins"/>
    <property type="match status" value="1"/>
</dbReference>
<dbReference type="Pfam" id="PF00127">
    <property type="entry name" value="Copper-bind"/>
    <property type="match status" value="1"/>
</dbReference>
<dbReference type="InterPro" id="IPR053265">
    <property type="entry name" value="Serpin"/>
</dbReference>
<sequence length="272" mass="30510">MDNDIREALDDIKDDFDETVREAKERAGDEIAKATKKLIELESEIKNTSVAEDKKSIEILLGGGRSKLEEARAAFREEQFGRAFGLARAAKSLLESAERKVESLEEEFKRLKKEIENIDKDESPKVDKGKKEPILCTQEYSPVCGADGKTYSNSCHALAAGKDVKYRGECEKPKEKTKSENNEVTVTIGDADFEPASIKIKKGDKVTWANKSSRPAWIASGPHPIHNLYPEFNSFQEFSPGESFSFVFERAGTWGYHNHRNASQSGWVEVTE</sequence>
<evidence type="ECO:0000256" key="2">
    <source>
        <dbReference type="ARBA" id="ARBA00023008"/>
    </source>
</evidence>
<evidence type="ECO:0000256" key="1">
    <source>
        <dbReference type="ARBA" id="ARBA00022723"/>
    </source>
</evidence>
<keyword evidence="3" id="KW-0175">Coiled coil</keyword>
<dbReference type="InterPro" id="IPR008972">
    <property type="entry name" value="Cupredoxin"/>
</dbReference>
<dbReference type="CDD" id="cd00104">
    <property type="entry name" value="KAZAL_FS"/>
    <property type="match status" value="1"/>
</dbReference>
<dbReference type="PROSITE" id="PS51465">
    <property type="entry name" value="KAZAL_2"/>
    <property type="match status" value="1"/>
</dbReference>
<organism evidence="5 6">
    <name type="scientific">Candidatus Sungiibacteriota bacterium</name>
    <dbReference type="NCBI Taxonomy" id="2750080"/>
    <lineage>
        <taxon>Bacteria</taxon>
        <taxon>Candidatus Sungiibacteriota</taxon>
    </lineage>
</organism>
<evidence type="ECO:0000313" key="5">
    <source>
        <dbReference type="EMBL" id="QQG45769.1"/>
    </source>
</evidence>
<dbReference type="SMART" id="SM00280">
    <property type="entry name" value="KAZAL"/>
    <property type="match status" value="1"/>
</dbReference>
<dbReference type="InterPro" id="IPR002350">
    <property type="entry name" value="Kazal_dom"/>
</dbReference>
<dbReference type="GO" id="GO:0005507">
    <property type="term" value="F:copper ion binding"/>
    <property type="evidence" value="ECO:0007669"/>
    <property type="project" value="InterPro"/>
</dbReference>
<dbReference type="SUPFAM" id="SSF100895">
    <property type="entry name" value="Kazal-type serine protease inhibitors"/>
    <property type="match status" value="1"/>
</dbReference>
<keyword evidence="2" id="KW-0186">Copper</keyword>
<dbReference type="Gene3D" id="2.60.40.420">
    <property type="entry name" value="Cupredoxins - blue copper proteins"/>
    <property type="match status" value="1"/>
</dbReference>
<dbReference type="Pfam" id="PF00050">
    <property type="entry name" value="Kazal_1"/>
    <property type="match status" value="1"/>
</dbReference>
<feature type="domain" description="Kazal-like" evidence="4">
    <location>
        <begin position="124"/>
        <end position="172"/>
    </location>
</feature>
<dbReference type="GO" id="GO:0009055">
    <property type="term" value="F:electron transfer activity"/>
    <property type="evidence" value="ECO:0007669"/>
    <property type="project" value="InterPro"/>
</dbReference>
<proteinExistence type="predicted"/>
<evidence type="ECO:0000313" key="6">
    <source>
        <dbReference type="Proteomes" id="UP000595618"/>
    </source>
</evidence>
<feature type="coiled-coil region" evidence="3">
    <location>
        <begin position="24"/>
        <end position="51"/>
    </location>
</feature>
<dbReference type="Proteomes" id="UP000595618">
    <property type="component" value="Chromosome"/>
</dbReference>
<dbReference type="PANTHER" id="PTHR21131:SF0">
    <property type="entry name" value="GEO10195P1-RELATED"/>
    <property type="match status" value="1"/>
</dbReference>
<evidence type="ECO:0000256" key="3">
    <source>
        <dbReference type="SAM" id="Coils"/>
    </source>
</evidence>
<dbReference type="InterPro" id="IPR000923">
    <property type="entry name" value="BlueCu_1"/>
</dbReference>
<accession>A0A7T5UQF7</accession>
<name>A0A7T5UQF7_9BACT</name>
<dbReference type="AlphaFoldDB" id="A0A7T5UQF7"/>
<dbReference type="InterPro" id="IPR036058">
    <property type="entry name" value="Kazal_dom_sf"/>
</dbReference>
<protein>
    <recommendedName>
        <fullName evidence="4">Kazal-like domain-containing protein</fullName>
    </recommendedName>
</protein>
<reference evidence="5 6" key="1">
    <citation type="submission" date="2020-07" db="EMBL/GenBank/DDBJ databases">
        <title>Huge and variable diversity of episymbiotic CPR bacteria and DPANN archaea in groundwater ecosystems.</title>
        <authorList>
            <person name="He C.Y."/>
            <person name="Keren R."/>
            <person name="Whittaker M."/>
            <person name="Farag I.F."/>
            <person name="Doudna J."/>
            <person name="Cate J.H.D."/>
            <person name="Banfield J.F."/>
        </authorList>
    </citation>
    <scope>NUCLEOTIDE SEQUENCE [LARGE SCALE GENOMIC DNA]</scope>
    <source>
        <strain evidence="5">NC_groundwater_541_Ag_S-0.1um_46_50</strain>
    </source>
</reference>
<keyword evidence="1" id="KW-0479">Metal-binding</keyword>